<sequence>MNQALPWPVRAPEATENVMESIWSAISLTPLESEALRLSLWVSLWAMLASLPLAVGAAWLLARRRFPGKTLFDGLLHLPLVVPPVVTGYLLLVVFGRRGLVGAWLHDQLGITFAFNWKGAALAAGVMAFPLMVRAIRLSLEAVDRGLEQAAHTLGAGAWRVFFTVTLPLTLPGILSGMVLAFARGLGEFGATITFVSNIPGQTRTLPLALYSVLQSPGGEAAAQRLCLISIVLALAALLVSELLARRVQRRLKG</sequence>
<evidence type="ECO:0000256" key="1">
    <source>
        <dbReference type="ARBA" id="ARBA00002949"/>
    </source>
</evidence>
<dbReference type="InterPro" id="IPR000515">
    <property type="entry name" value="MetI-like"/>
</dbReference>
<dbReference type="PANTHER" id="PTHR30183:SF3">
    <property type="entry name" value="MOLYBDENUM TRANSPORT SYSTEM PERMEASE PROTEIN MODB"/>
    <property type="match status" value="1"/>
</dbReference>
<feature type="transmembrane region" description="Helical" evidence="11">
    <location>
        <begin position="222"/>
        <end position="245"/>
    </location>
</feature>
<evidence type="ECO:0000256" key="2">
    <source>
        <dbReference type="ARBA" id="ARBA00004429"/>
    </source>
</evidence>
<comment type="subcellular location">
    <subcellularLocation>
        <location evidence="2">Cell inner membrane</location>
        <topology evidence="2">Multi-pass membrane protein</topology>
    </subcellularLocation>
    <subcellularLocation>
        <location evidence="11">Cell membrane</location>
        <topology evidence="11">Multi-pass membrane protein</topology>
    </subcellularLocation>
</comment>
<feature type="transmembrane region" description="Helical" evidence="11">
    <location>
        <begin position="38"/>
        <end position="62"/>
    </location>
</feature>
<evidence type="ECO:0000256" key="4">
    <source>
        <dbReference type="ARBA" id="ARBA00022448"/>
    </source>
</evidence>
<evidence type="ECO:0000256" key="10">
    <source>
        <dbReference type="ARBA" id="ARBA00023136"/>
    </source>
</evidence>
<keyword evidence="10 11" id="KW-0472">Membrane</keyword>
<name>A0AAU9EAS3_9BACT</name>
<dbReference type="KEGG" id="dmp:FAK_12640"/>
<dbReference type="NCBIfam" id="NF006939">
    <property type="entry name" value="PRK09421.1"/>
    <property type="match status" value="1"/>
</dbReference>
<dbReference type="NCBIfam" id="TIGR02141">
    <property type="entry name" value="modB_ABC"/>
    <property type="match status" value="1"/>
</dbReference>
<dbReference type="SUPFAM" id="SSF161098">
    <property type="entry name" value="MetI-like"/>
    <property type="match status" value="1"/>
</dbReference>
<dbReference type="AlphaFoldDB" id="A0AAU9EAS3"/>
<dbReference type="InterPro" id="IPR011867">
    <property type="entry name" value="ModB_ABC"/>
</dbReference>
<dbReference type="PROSITE" id="PS50928">
    <property type="entry name" value="ABC_TM1"/>
    <property type="match status" value="1"/>
</dbReference>
<dbReference type="GO" id="GO:0015098">
    <property type="term" value="F:molybdate ion transmembrane transporter activity"/>
    <property type="evidence" value="ECO:0007669"/>
    <property type="project" value="UniProtKB-UniRule"/>
</dbReference>
<evidence type="ECO:0000256" key="6">
    <source>
        <dbReference type="ARBA" id="ARBA00022505"/>
    </source>
</evidence>
<dbReference type="Proteomes" id="UP001366166">
    <property type="component" value="Chromosome"/>
</dbReference>
<dbReference type="GO" id="GO:0005886">
    <property type="term" value="C:plasma membrane"/>
    <property type="evidence" value="ECO:0007669"/>
    <property type="project" value="UniProtKB-SubCell"/>
</dbReference>
<dbReference type="EMBL" id="AP028679">
    <property type="protein sequence ID" value="BEQ14198.1"/>
    <property type="molecule type" value="Genomic_DNA"/>
</dbReference>
<dbReference type="FunFam" id="1.10.3720.10:FF:000018">
    <property type="entry name" value="Molybdenum transport system permease"/>
    <property type="match status" value="1"/>
</dbReference>
<evidence type="ECO:0000259" key="13">
    <source>
        <dbReference type="PROSITE" id="PS50928"/>
    </source>
</evidence>
<feature type="transmembrane region" description="Helical" evidence="11">
    <location>
        <begin position="157"/>
        <end position="183"/>
    </location>
</feature>
<feature type="transmembrane region" description="Helical" evidence="11">
    <location>
        <begin position="74"/>
        <end position="95"/>
    </location>
</feature>
<keyword evidence="5 12" id="KW-1003">Cell membrane</keyword>
<dbReference type="Pfam" id="PF00528">
    <property type="entry name" value="BPD_transp_1"/>
    <property type="match status" value="1"/>
</dbReference>
<feature type="domain" description="ABC transmembrane type-1" evidence="13">
    <location>
        <begin position="36"/>
        <end position="244"/>
    </location>
</feature>
<keyword evidence="9 11" id="KW-1133">Transmembrane helix</keyword>
<evidence type="ECO:0000256" key="11">
    <source>
        <dbReference type="RuleBase" id="RU363032"/>
    </source>
</evidence>
<protein>
    <recommendedName>
        <fullName evidence="12">Molybdenum transport system permease</fullName>
    </recommendedName>
</protein>
<dbReference type="InterPro" id="IPR035906">
    <property type="entry name" value="MetI-like_sf"/>
</dbReference>
<evidence type="ECO:0000313" key="15">
    <source>
        <dbReference type="Proteomes" id="UP001366166"/>
    </source>
</evidence>
<evidence type="ECO:0000256" key="7">
    <source>
        <dbReference type="ARBA" id="ARBA00022519"/>
    </source>
</evidence>
<keyword evidence="15" id="KW-1185">Reference proteome</keyword>
<keyword evidence="6 12" id="KW-0500">Molybdenum</keyword>
<evidence type="ECO:0000313" key="14">
    <source>
        <dbReference type="EMBL" id="BEQ14198.1"/>
    </source>
</evidence>
<evidence type="ECO:0000256" key="5">
    <source>
        <dbReference type="ARBA" id="ARBA00022475"/>
    </source>
</evidence>
<dbReference type="CDD" id="cd06261">
    <property type="entry name" value="TM_PBP2"/>
    <property type="match status" value="1"/>
</dbReference>
<proteinExistence type="inferred from homology"/>
<organism evidence="14 15">
    <name type="scientific">Desulfoferula mesophila</name>
    <dbReference type="NCBI Taxonomy" id="3058419"/>
    <lineage>
        <taxon>Bacteria</taxon>
        <taxon>Pseudomonadati</taxon>
        <taxon>Thermodesulfobacteriota</taxon>
        <taxon>Desulfarculia</taxon>
        <taxon>Desulfarculales</taxon>
        <taxon>Desulfarculaceae</taxon>
        <taxon>Desulfoferula</taxon>
    </lineage>
</organism>
<feature type="transmembrane region" description="Helical" evidence="11">
    <location>
        <begin position="115"/>
        <end position="136"/>
    </location>
</feature>
<keyword evidence="8 11" id="KW-0812">Transmembrane</keyword>
<accession>A0AAU9EAS3</accession>
<comment type="function">
    <text evidence="1 12">Part of the binding-protein-dependent transport system for molybdenum; probably responsible for the translocation of the substrate across the membrane.</text>
</comment>
<gene>
    <name evidence="14" type="ORF">FAK_12640</name>
</gene>
<evidence type="ECO:0000256" key="9">
    <source>
        <dbReference type="ARBA" id="ARBA00022989"/>
    </source>
</evidence>
<dbReference type="Gene3D" id="1.10.3720.10">
    <property type="entry name" value="MetI-like"/>
    <property type="match status" value="1"/>
</dbReference>
<comment type="similarity">
    <text evidence="3 12">Belongs to the binding-protein-dependent transport system permease family. CysTW subfamily.</text>
</comment>
<evidence type="ECO:0000256" key="3">
    <source>
        <dbReference type="ARBA" id="ARBA00007069"/>
    </source>
</evidence>
<evidence type="ECO:0000256" key="12">
    <source>
        <dbReference type="RuleBase" id="RU365097"/>
    </source>
</evidence>
<keyword evidence="4 11" id="KW-0813">Transport</keyword>
<keyword evidence="7" id="KW-0997">Cell inner membrane</keyword>
<evidence type="ECO:0000256" key="8">
    <source>
        <dbReference type="ARBA" id="ARBA00022692"/>
    </source>
</evidence>
<dbReference type="PANTHER" id="PTHR30183">
    <property type="entry name" value="MOLYBDENUM TRANSPORT SYSTEM PERMEASE PROTEIN MODB"/>
    <property type="match status" value="1"/>
</dbReference>
<reference evidence="15" key="1">
    <citation type="journal article" date="2023" name="Arch. Microbiol.">
        <title>Desulfoferula mesophilus gen. nov. sp. nov., a mesophilic sulfate-reducing bacterium isolated from a brackish lake sediment.</title>
        <authorList>
            <person name="Watanabe T."/>
            <person name="Yabe T."/>
            <person name="Tsuji J.M."/>
            <person name="Fukui M."/>
        </authorList>
    </citation>
    <scope>NUCLEOTIDE SEQUENCE [LARGE SCALE GENOMIC DNA]</scope>
    <source>
        <strain evidence="15">12FAK</strain>
    </source>
</reference>